<dbReference type="RefSeq" id="WP_241600566.1">
    <property type="nucleotide sequence ID" value="NZ_JAKVIN010000003.1"/>
</dbReference>
<comment type="similarity">
    <text evidence="1">Belongs to the N(4)/N(6)-methyltransferase family.</text>
</comment>
<gene>
    <name evidence="10" type="ORF">MKI86_10085</name>
</gene>
<keyword evidence="5" id="KW-0949">S-adenosyl-L-methionine</keyword>
<evidence type="ECO:0000256" key="4">
    <source>
        <dbReference type="ARBA" id="ARBA00022679"/>
    </source>
</evidence>
<keyword evidence="4 10" id="KW-0808">Transferase</keyword>
<dbReference type="PRINTS" id="PR00507">
    <property type="entry name" value="N12N6MTFRASE"/>
</dbReference>
<keyword evidence="6" id="KW-0680">Restriction system</keyword>
<feature type="domain" description="DNA methylase adenine-specific" evidence="8">
    <location>
        <begin position="182"/>
        <end position="491"/>
    </location>
</feature>
<dbReference type="PANTHER" id="PTHR42933:SF1">
    <property type="entry name" value="SITE-SPECIFIC DNA-METHYLTRANSFERASE (ADENINE-SPECIFIC)"/>
    <property type="match status" value="1"/>
</dbReference>
<sequence>MTEEQKRQLEQQLWNIANTLRGRMDADEFRDYILGFIFFKYLSEKLLAYANEILSEDEIDYLDIPEGTEAGEEIIEAVKEETVAHLGYFLRPSELFSQIAERGAAKGKEGVSTFILDDLARILSNIEKSTMGTESEDDFDKLFEDLDLTSTKLGRTEKAKNEVIVKVLTHLNEIDFELYKSDSDVLGDAYEYLIGKFAAGAGKKAGEFYTPREVSTVLARIVTTGKQRLKSVYDPTCGSGSLLLRVAREAENPGEVEFYGQERNRTTYNLARMNMLLHGVHYTRFNIRQEDTLEHPQHPLNMRFEAVVANPPFSANWSANVTLESDDRFSQYGRLAPGSKADFAFVQHMLHYLDDNGVMAVILPHGVLFRGGAEAHIREFLIREKNWLDAVIGLPPNIFYGTSIPTCVLVFKKCREHPDDILFIDASGNYGKAKNQNYLREDDVERIIATYRDRKVDIKYSYKADIASEISVENGYNLNIARYVDTFEEEELVDLGAVTAELAALDESMIKTDEAITNFCAELGIKAPV</sequence>
<proteinExistence type="inferred from homology"/>
<dbReference type="NCBIfam" id="TIGR00497">
    <property type="entry name" value="hsdM"/>
    <property type="match status" value="1"/>
</dbReference>
<evidence type="ECO:0000256" key="6">
    <source>
        <dbReference type="ARBA" id="ARBA00022747"/>
    </source>
</evidence>
<dbReference type="SUPFAM" id="SSF53335">
    <property type="entry name" value="S-adenosyl-L-methionine-dependent methyltransferases"/>
    <property type="match status" value="1"/>
</dbReference>
<feature type="domain" description="N6 adenine-specific DNA methyltransferase N-terminal" evidence="9">
    <location>
        <begin position="9"/>
        <end position="171"/>
    </location>
</feature>
<dbReference type="Pfam" id="PF02384">
    <property type="entry name" value="N6_Mtase"/>
    <property type="match status" value="1"/>
</dbReference>
<accession>A0ABT0CLK0</accession>
<name>A0ABT0CLK0_9HYPH</name>
<evidence type="ECO:0000256" key="2">
    <source>
        <dbReference type="ARBA" id="ARBA00011900"/>
    </source>
</evidence>
<evidence type="ECO:0000259" key="8">
    <source>
        <dbReference type="Pfam" id="PF02384"/>
    </source>
</evidence>
<keyword evidence="3 10" id="KW-0489">Methyltransferase</keyword>
<evidence type="ECO:0000256" key="7">
    <source>
        <dbReference type="ARBA" id="ARBA00047942"/>
    </source>
</evidence>
<dbReference type="Gene3D" id="1.20.1260.30">
    <property type="match status" value="1"/>
</dbReference>
<evidence type="ECO:0000313" key="11">
    <source>
        <dbReference type="Proteomes" id="UP001201844"/>
    </source>
</evidence>
<dbReference type="GO" id="GO:0032259">
    <property type="term" value="P:methylation"/>
    <property type="evidence" value="ECO:0007669"/>
    <property type="project" value="UniProtKB-KW"/>
</dbReference>
<comment type="caution">
    <text evidence="10">The sequence shown here is derived from an EMBL/GenBank/DDBJ whole genome shotgun (WGS) entry which is preliminary data.</text>
</comment>
<evidence type="ECO:0000259" key="9">
    <source>
        <dbReference type="Pfam" id="PF12161"/>
    </source>
</evidence>
<dbReference type="Proteomes" id="UP001201844">
    <property type="component" value="Unassembled WGS sequence"/>
</dbReference>
<dbReference type="InterPro" id="IPR029063">
    <property type="entry name" value="SAM-dependent_MTases_sf"/>
</dbReference>
<comment type="catalytic activity">
    <reaction evidence="7">
        <text>a 2'-deoxyadenosine in DNA + S-adenosyl-L-methionine = an N(6)-methyl-2'-deoxyadenosine in DNA + S-adenosyl-L-homocysteine + H(+)</text>
        <dbReference type="Rhea" id="RHEA:15197"/>
        <dbReference type="Rhea" id="RHEA-COMP:12418"/>
        <dbReference type="Rhea" id="RHEA-COMP:12419"/>
        <dbReference type="ChEBI" id="CHEBI:15378"/>
        <dbReference type="ChEBI" id="CHEBI:57856"/>
        <dbReference type="ChEBI" id="CHEBI:59789"/>
        <dbReference type="ChEBI" id="CHEBI:90615"/>
        <dbReference type="ChEBI" id="CHEBI:90616"/>
        <dbReference type="EC" id="2.1.1.72"/>
    </reaction>
</comment>
<evidence type="ECO:0000256" key="5">
    <source>
        <dbReference type="ARBA" id="ARBA00022691"/>
    </source>
</evidence>
<evidence type="ECO:0000256" key="3">
    <source>
        <dbReference type="ARBA" id="ARBA00022603"/>
    </source>
</evidence>
<dbReference type="InterPro" id="IPR003356">
    <property type="entry name" value="DNA_methylase_A-5"/>
</dbReference>
<dbReference type="EMBL" id="JAKVIN010000003">
    <property type="protein sequence ID" value="MCJ8149483.1"/>
    <property type="molecule type" value="Genomic_DNA"/>
</dbReference>
<dbReference type="EC" id="2.1.1.72" evidence="2"/>
<dbReference type="InterPro" id="IPR038333">
    <property type="entry name" value="T1MK-like_N_sf"/>
</dbReference>
<organism evidence="10 11">
    <name type="scientific">Shinella sedimenti</name>
    <dbReference type="NCBI Taxonomy" id="2919913"/>
    <lineage>
        <taxon>Bacteria</taxon>
        <taxon>Pseudomonadati</taxon>
        <taxon>Pseudomonadota</taxon>
        <taxon>Alphaproteobacteria</taxon>
        <taxon>Hyphomicrobiales</taxon>
        <taxon>Rhizobiaceae</taxon>
        <taxon>Shinella</taxon>
    </lineage>
</organism>
<dbReference type="Pfam" id="PF12161">
    <property type="entry name" value="HsdM_N"/>
    <property type="match status" value="1"/>
</dbReference>
<dbReference type="InterPro" id="IPR004546">
    <property type="entry name" value="Restrct_endonuc_T1M"/>
</dbReference>
<evidence type="ECO:0000256" key="1">
    <source>
        <dbReference type="ARBA" id="ARBA00006594"/>
    </source>
</evidence>
<dbReference type="PANTHER" id="PTHR42933">
    <property type="entry name" value="SLR6095 PROTEIN"/>
    <property type="match status" value="1"/>
</dbReference>
<dbReference type="GO" id="GO:0009007">
    <property type="term" value="F:site-specific DNA-methyltransferase (adenine-specific) activity"/>
    <property type="evidence" value="ECO:0007669"/>
    <property type="project" value="UniProtKB-EC"/>
</dbReference>
<dbReference type="InterPro" id="IPR022749">
    <property type="entry name" value="D12N6_MeTrfase_N"/>
</dbReference>
<dbReference type="InterPro" id="IPR051537">
    <property type="entry name" value="DNA_Adenine_Mtase"/>
</dbReference>
<reference evidence="10 11" key="1">
    <citation type="submission" date="2022-02" db="EMBL/GenBank/DDBJ databases">
        <title>Shinella B3.7 sp. nov., isolated from Sediment (Zhairuo Island).</title>
        <authorList>
            <person name="Chen G."/>
        </authorList>
    </citation>
    <scope>NUCLEOTIDE SEQUENCE [LARGE SCALE GENOMIC DNA]</scope>
    <source>
        <strain evidence="10 11">B3.7</strain>
    </source>
</reference>
<protein>
    <recommendedName>
        <fullName evidence="2">site-specific DNA-methyltransferase (adenine-specific)</fullName>
        <ecNumber evidence="2">2.1.1.72</ecNumber>
    </recommendedName>
</protein>
<evidence type="ECO:0000313" key="10">
    <source>
        <dbReference type="EMBL" id="MCJ8149483.1"/>
    </source>
</evidence>
<keyword evidence="11" id="KW-1185">Reference proteome</keyword>
<dbReference type="Gene3D" id="3.40.50.150">
    <property type="entry name" value="Vaccinia Virus protein VP39"/>
    <property type="match status" value="1"/>
</dbReference>